<keyword evidence="1" id="KW-0732">Signal</keyword>
<evidence type="ECO:0008006" key="4">
    <source>
        <dbReference type="Google" id="ProtNLM"/>
    </source>
</evidence>
<dbReference type="InterPro" id="IPR018247">
    <property type="entry name" value="EF_Hand_1_Ca_BS"/>
</dbReference>
<accession>A0A7Y3RNM6</accession>
<comment type="caution">
    <text evidence="2">The sequence shown here is derived from an EMBL/GenBank/DDBJ whole genome shotgun (WGS) entry which is preliminary data.</text>
</comment>
<reference evidence="2 3" key="1">
    <citation type="submission" date="2020-05" db="EMBL/GenBank/DDBJ databases">
        <title>Parvularcula mediterraneae sp. nov., isolated from polypropylene straw from shallow seawater of the seashore of Laganas in Zakynthos island, Greece.</title>
        <authorList>
            <person name="Szabo I."/>
            <person name="Al-Omari J."/>
            <person name="Rado J."/>
            <person name="Szerdahelyi G.S."/>
        </authorList>
    </citation>
    <scope>NUCLEOTIDE SEQUENCE [LARGE SCALE GENOMIC DNA]</scope>
    <source>
        <strain evidence="2 3">ZS-1/3</strain>
    </source>
</reference>
<feature type="chain" id="PRO_5030781726" description="EF-hand domain-containing protein" evidence="1">
    <location>
        <begin position="22"/>
        <end position="602"/>
    </location>
</feature>
<gene>
    <name evidence="2" type="ORF">HK107_13785</name>
</gene>
<evidence type="ECO:0000313" key="2">
    <source>
        <dbReference type="EMBL" id="NNU17398.1"/>
    </source>
</evidence>
<sequence>MRNIITAALAVLLLTAGSALGQELKSFGYGTMWNSPLTASRPTVVVFINTIEAQAPRVTAQTRVFTSIPAMIWGPGANNANAYYNHASAGRFQWTRAQNGVYGPYQSQNGHCLRRANGATFSAGRTILRHEAVRFLMSDPNMNMRQFDTNGNGIVSHRELAIHIVYNCPPSTSANPHTPTSGEVREVDVTVRGLRFAGKVSSSKTTVSIPTLHHELAHLLGTYDLYTDRMDCDCRSVSLMHVRNHQMLSDLDGPHKFALGWTRTSVIDIAKLSRRSINEALGRNVHYLIYDSRRSQKEYFYTEFRRSNDPFEAGLFQSGLAVWRVTQRADGKIDRIRLLSPNILALSRVSRAADLGNRVDRLLFEEADGSFTPVWENGEPADFAFRVTDPAANGARRYFAERDIFTAAATLPSTKKGYFFQQEDYFRFDYARDRFDRKRRAGEDGKNWSAYAQHADGAFARAANGETQVYFLRGSRYYRYSLDRDQVDQIGNISTLFRGVPNNIDAAIHHPTNGKTYFFKGNQYYRYDWDDRRVDATRTISDIGWKGVPSDLNAALMHPNGKAYFFKLDRGRMAYHRYDFGQQGVDRTGIMGTDGWLGKSSL</sequence>
<dbReference type="SUPFAM" id="SSF50923">
    <property type="entry name" value="Hemopexin-like domain"/>
    <property type="match status" value="2"/>
</dbReference>
<dbReference type="PROSITE" id="PS00018">
    <property type="entry name" value="EF_HAND_1"/>
    <property type="match status" value="1"/>
</dbReference>
<dbReference type="RefSeq" id="WP_173200783.1">
    <property type="nucleotide sequence ID" value="NZ_JABFCX010000003.1"/>
</dbReference>
<organism evidence="2 3">
    <name type="scientific">Parvularcula mediterranea</name>
    <dbReference type="NCBI Taxonomy" id="2732508"/>
    <lineage>
        <taxon>Bacteria</taxon>
        <taxon>Pseudomonadati</taxon>
        <taxon>Pseudomonadota</taxon>
        <taxon>Alphaproteobacteria</taxon>
        <taxon>Parvularculales</taxon>
        <taxon>Parvularculaceae</taxon>
        <taxon>Parvularcula</taxon>
    </lineage>
</organism>
<dbReference type="InterPro" id="IPR018487">
    <property type="entry name" value="Hemopexin-like_repeat"/>
</dbReference>
<dbReference type="Pfam" id="PF00045">
    <property type="entry name" value="Hemopexin"/>
    <property type="match status" value="1"/>
</dbReference>
<dbReference type="Proteomes" id="UP000536835">
    <property type="component" value="Unassembled WGS sequence"/>
</dbReference>
<proteinExistence type="predicted"/>
<feature type="signal peptide" evidence="1">
    <location>
        <begin position="1"/>
        <end position="21"/>
    </location>
</feature>
<protein>
    <recommendedName>
        <fullName evidence="4">EF-hand domain-containing protein</fullName>
    </recommendedName>
</protein>
<dbReference type="PANTHER" id="PTHR41775:SF1">
    <property type="entry name" value="PEPTIDASE M6-LIKE DOMAIN-CONTAINING PROTEIN"/>
    <property type="match status" value="1"/>
</dbReference>
<evidence type="ECO:0000313" key="3">
    <source>
        <dbReference type="Proteomes" id="UP000536835"/>
    </source>
</evidence>
<dbReference type="InterPro" id="IPR036375">
    <property type="entry name" value="Hemopexin-like_dom_sf"/>
</dbReference>
<evidence type="ECO:0000256" key="1">
    <source>
        <dbReference type="SAM" id="SignalP"/>
    </source>
</evidence>
<keyword evidence="3" id="KW-1185">Reference proteome</keyword>
<dbReference type="EMBL" id="JABFCX010000003">
    <property type="protein sequence ID" value="NNU17398.1"/>
    <property type="molecule type" value="Genomic_DNA"/>
</dbReference>
<name>A0A7Y3RNM6_9PROT</name>
<dbReference type="PANTHER" id="PTHR41775">
    <property type="entry name" value="SECRETED PROTEIN-RELATED"/>
    <property type="match status" value="1"/>
</dbReference>
<dbReference type="PROSITE" id="PS51642">
    <property type="entry name" value="HEMOPEXIN_2"/>
    <property type="match status" value="2"/>
</dbReference>
<dbReference type="SMART" id="SM00120">
    <property type="entry name" value="HX"/>
    <property type="match status" value="3"/>
</dbReference>
<dbReference type="AlphaFoldDB" id="A0A7Y3RNM6"/>
<dbReference type="Gene3D" id="2.110.10.10">
    <property type="entry name" value="Hemopexin-like domain"/>
    <property type="match status" value="2"/>
</dbReference>